<evidence type="ECO:0000313" key="1">
    <source>
        <dbReference type="EMBL" id="GAH76105.1"/>
    </source>
</evidence>
<dbReference type="EMBL" id="BARU01026423">
    <property type="protein sequence ID" value="GAH76105.1"/>
    <property type="molecule type" value="Genomic_DNA"/>
</dbReference>
<accession>X1J3N5</accession>
<feature type="non-terminal residue" evidence="1">
    <location>
        <position position="1"/>
    </location>
</feature>
<gene>
    <name evidence="1" type="ORF">S03H2_42445</name>
</gene>
<protein>
    <submittedName>
        <fullName evidence="1">Uncharacterized protein</fullName>
    </submittedName>
</protein>
<proteinExistence type="predicted"/>
<reference evidence="1" key="1">
    <citation type="journal article" date="2014" name="Front. Microbiol.">
        <title>High frequency of phylogenetically diverse reductive dehalogenase-homologous genes in deep subseafloor sedimentary metagenomes.</title>
        <authorList>
            <person name="Kawai M."/>
            <person name="Futagami T."/>
            <person name="Toyoda A."/>
            <person name="Takaki Y."/>
            <person name="Nishi S."/>
            <person name="Hori S."/>
            <person name="Arai W."/>
            <person name="Tsubouchi T."/>
            <person name="Morono Y."/>
            <person name="Uchiyama I."/>
            <person name="Ito T."/>
            <person name="Fujiyama A."/>
            <person name="Inagaki F."/>
            <person name="Takami H."/>
        </authorList>
    </citation>
    <scope>NUCLEOTIDE SEQUENCE</scope>
    <source>
        <strain evidence="1">Expedition CK06-06</strain>
    </source>
</reference>
<name>X1J3N5_9ZZZZ</name>
<comment type="caution">
    <text evidence="1">The sequence shown here is derived from an EMBL/GenBank/DDBJ whole genome shotgun (WGS) entry which is preliminary data.</text>
</comment>
<organism evidence="1">
    <name type="scientific">marine sediment metagenome</name>
    <dbReference type="NCBI Taxonomy" id="412755"/>
    <lineage>
        <taxon>unclassified sequences</taxon>
        <taxon>metagenomes</taxon>
        <taxon>ecological metagenomes</taxon>
    </lineage>
</organism>
<sequence length="58" mass="6373">EGITIEQADISFGAGMKKVVGCIQEMAEKEIGLYGQGNYWAIPEQGWQAKLKEWGVDA</sequence>
<dbReference type="AlphaFoldDB" id="X1J3N5"/>